<keyword evidence="2" id="KW-0732">Signal</keyword>
<dbReference type="AlphaFoldDB" id="A0A1L3SNB8"/>
<accession>A0A1L3SNB8</accession>
<dbReference type="EMBL" id="CP018171">
    <property type="protein sequence ID" value="APH70894.1"/>
    <property type="molecule type" value="Genomic_DNA"/>
</dbReference>
<evidence type="ECO:0000313" key="4">
    <source>
        <dbReference type="Proteomes" id="UP000182840"/>
    </source>
</evidence>
<keyword evidence="4" id="KW-1185">Reference proteome</keyword>
<sequence>MRIPAIAALAASLFAAGCAASTPPNPLPAFNAADPNMGLRDARYSPVLGDFHPRRPTGPENWRRLNDRLSPANRRTGS</sequence>
<evidence type="ECO:0000256" key="2">
    <source>
        <dbReference type="SAM" id="SignalP"/>
    </source>
</evidence>
<evidence type="ECO:0000256" key="1">
    <source>
        <dbReference type="SAM" id="MobiDB-lite"/>
    </source>
</evidence>
<dbReference type="KEGG" id="meso:BSQ44_05510"/>
<organism evidence="3 4">
    <name type="scientific">Aquibium oceanicum</name>
    <dbReference type="NCBI Taxonomy" id="1670800"/>
    <lineage>
        <taxon>Bacteria</taxon>
        <taxon>Pseudomonadati</taxon>
        <taxon>Pseudomonadota</taxon>
        <taxon>Alphaproteobacteria</taxon>
        <taxon>Hyphomicrobiales</taxon>
        <taxon>Phyllobacteriaceae</taxon>
        <taxon>Aquibium</taxon>
    </lineage>
</organism>
<dbReference type="STRING" id="1670800.BSQ44_05510"/>
<feature type="region of interest" description="Disordered" evidence="1">
    <location>
        <begin position="48"/>
        <end position="78"/>
    </location>
</feature>
<proteinExistence type="predicted"/>
<evidence type="ECO:0000313" key="3">
    <source>
        <dbReference type="EMBL" id="APH70894.1"/>
    </source>
</evidence>
<dbReference type="Proteomes" id="UP000182840">
    <property type="component" value="Chromosome"/>
</dbReference>
<dbReference type="PROSITE" id="PS51257">
    <property type="entry name" value="PROKAR_LIPOPROTEIN"/>
    <property type="match status" value="1"/>
</dbReference>
<protein>
    <submittedName>
        <fullName evidence="3">Uncharacterized protein</fullName>
    </submittedName>
</protein>
<gene>
    <name evidence="3" type="ORF">BSQ44_05510</name>
</gene>
<feature type="chain" id="PRO_5011978567" evidence="2">
    <location>
        <begin position="21"/>
        <end position="78"/>
    </location>
</feature>
<reference evidence="4" key="1">
    <citation type="submission" date="2016-11" db="EMBL/GenBank/DDBJ databases">
        <title>Mesorhizobium oceanicum sp. nov., isolated from deep seawater in South China Sea.</title>
        <authorList>
            <person name="Fu G.-Y."/>
        </authorList>
    </citation>
    <scope>NUCLEOTIDE SEQUENCE [LARGE SCALE GENOMIC DNA]</scope>
    <source>
        <strain evidence="4">B7</strain>
    </source>
</reference>
<feature type="signal peptide" evidence="2">
    <location>
        <begin position="1"/>
        <end position="20"/>
    </location>
</feature>
<name>A0A1L3SNB8_9HYPH</name>